<evidence type="ECO:0000256" key="1">
    <source>
        <dbReference type="SAM" id="Phobius"/>
    </source>
</evidence>
<feature type="transmembrane region" description="Helical" evidence="1">
    <location>
        <begin position="80"/>
        <end position="101"/>
    </location>
</feature>
<accession>A0A6C0LV68</accession>
<organism evidence="2">
    <name type="scientific">viral metagenome</name>
    <dbReference type="NCBI Taxonomy" id="1070528"/>
    <lineage>
        <taxon>unclassified sequences</taxon>
        <taxon>metagenomes</taxon>
        <taxon>organismal metagenomes</taxon>
    </lineage>
</organism>
<dbReference type="AlphaFoldDB" id="A0A6C0LV68"/>
<dbReference type="EMBL" id="MN740568">
    <property type="protein sequence ID" value="QHU34280.1"/>
    <property type="molecule type" value="Genomic_DNA"/>
</dbReference>
<reference evidence="2" key="1">
    <citation type="journal article" date="2020" name="Nature">
        <title>Giant virus diversity and host interactions through global metagenomics.</title>
        <authorList>
            <person name="Schulz F."/>
            <person name="Roux S."/>
            <person name="Paez-Espino D."/>
            <person name="Jungbluth S."/>
            <person name="Walsh D.A."/>
            <person name="Denef V.J."/>
            <person name="McMahon K.D."/>
            <person name="Konstantinidis K.T."/>
            <person name="Eloe-Fadrosh E.A."/>
            <person name="Kyrpides N.C."/>
            <person name="Woyke T."/>
        </authorList>
    </citation>
    <scope>NUCLEOTIDE SEQUENCE</scope>
    <source>
        <strain evidence="2">GVMAG-S-1016713-123</strain>
    </source>
</reference>
<name>A0A6C0LV68_9ZZZZ</name>
<keyword evidence="1" id="KW-0812">Transmembrane</keyword>
<keyword evidence="1" id="KW-0472">Membrane</keyword>
<feature type="transmembrane region" description="Helical" evidence="1">
    <location>
        <begin position="51"/>
        <end position="73"/>
    </location>
</feature>
<sequence>MKIAKTIKSLCTPALIYFSISIVALLMMVIQNYGSHDRYCLGSFSCPSNNISLIFVAKVVYIIFWTFILNLICTSGFSSISWFLVLFPFLFMFVALGIMILQGQHIESMCGIKKQEDQVESMSGMRKQTESMGGIRNLMD</sequence>
<evidence type="ECO:0008006" key="3">
    <source>
        <dbReference type="Google" id="ProtNLM"/>
    </source>
</evidence>
<proteinExistence type="predicted"/>
<keyword evidence="1" id="KW-1133">Transmembrane helix</keyword>
<feature type="transmembrane region" description="Helical" evidence="1">
    <location>
        <begin position="12"/>
        <end position="31"/>
    </location>
</feature>
<evidence type="ECO:0000313" key="2">
    <source>
        <dbReference type="EMBL" id="QHU34280.1"/>
    </source>
</evidence>
<protein>
    <recommendedName>
        <fullName evidence="3">Transmembrane protein</fullName>
    </recommendedName>
</protein>